<evidence type="ECO:0000313" key="3">
    <source>
        <dbReference type="Proteomes" id="UP001390339"/>
    </source>
</evidence>
<accession>A0ABR2IHU9</accession>
<gene>
    <name evidence="2" type="ORF">PGQ11_009364</name>
</gene>
<evidence type="ECO:0000256" key="1">
    <source>
        <dbReference type="SAM" id="MobiDB-lite"/>
    </source>
</evidence>
<protein>
    <submittedName>
        <fullName evidence="2">Uncharacterized protein</fullName>
    </submittedName>
</protein>
<feature type="compositionally biased region" description="Acidic residues" evidence="1">
    <location>
        <begin position="356"/>
        <end position="372"/>
    </location>
</feature>
<reference evidence="2 3" key="1">
    <citation type="journal article" date="2024" name="IMA Fungus">
        <title>Apiospora arundinis, a panoply of carbohydrate-active enzymes and secondary metabolites.</title>
        <authorList>
            <person name="Sorensen T."/>
            <person name="Petersen C."/>
            <person name="Muurmann A.T."/>
            <person name="Christiansen J.V."/>
            <person name="Brundto M.L."/>
            <person name="Overgaard C.K."/>
            <person name="Boysen A.T."/>
            <person name="Wollenberg R.D."/>
            <person name="Larsen T.O."/>
            <person name="Sorensen J.L."/>
            <person name="Nielsen K.L."/>
            <person name="Sondergaard T.E."/>
        </authorList>
    </citation>
    <scope>NUCLEOTIDE SEQUENCE [LARGE SCALE GENOMIC DNA]</scope>
    <source>
        <strain evidence="2 3">AAU 773</strain>
    </source>
</reference>
<dbReference type="EMBL" id="JAPCWZ010000005">
    <property type="protein sequence ID" value="KAK8863129.1"/>
    <property type="molecule type" value="Genomic_DNA"/>
</dbReference>
<proteinExistence type="predicted"/>
<evidence type="ECO:0000313" key="2">
    <source>
        <dbReference type="EMBL" id="KAK8863129.1"/>
    </source>
</evidence>
<comment type="caution">
    <text evidence="2">The sequence shown here is derived from an EMBL/GenBank/DDBJ whole genome shotgun (WGS) entry which is preliminary data.</text>
</comment>
<sequence length="379" mass="43589">MFSQSERENEYGSMCIIAEGSVSICPHHSVDWATLREWREIIEDRDDEDKTPPWLLRCDQCFQELEEPLRASAVPPQATYLPKNPWEWGFGRRWSTSEGALCVQWCMPLQVDKATVMDQKWSLDTKEPPGESERSKAAELRKAFAAADETYNDLFCPHASFDDPRTYQNLHYLATRSAGLYRDYSGGFELTKEGFRPSRSLPHLKGSIGDDICRLCGHHWQMRLKEHFQGFEYLWTVPDLTDPFSEEHQVWLQMLNPTSYNLDTDTELRHITWCPDKECANGGRNWAGHLGALKVISEHHKCRVGGDEYCWRPLFIHYYGVYREGDPHVSVHRMDKSHMVNGVRFLPVDTRGSNDPETDGGSEYEGNGDEESSSSLMVA</sequence>
<keyword evidence="3" id="KW-1185">Reference proteome</keyword>
<dbReference type="Proteomes" id="UP001390339">
    <property type="component" value="Unassembled WGS sequence"/>
</dbReference>
<name>A0ABR2IHU9_9PEZI</name>
<organism evidence="2 3">
    <name type="scientific">Apiospora arundinis</name>
    <dbReference type="NCBI Taxonomy" id="335852"/>
    <lineage>
        <taxon>Eukaryota</taxon>
        <taxon>Fungi</taxon>
        <taxon>Dikarya</taxon>
        <taxon>Ascomycota</taxon>
        <taxon>Pezizomycotina</taxon>
        <taxon>Sordariomycetes</taxon>
        <taxon>Xylariomycetidae</taxon>
        <taxon>Amphisphaeriales</taxon>
        <taxon>Apiosporaceae</taxon>
        <taxon>Apiospora</taxon>
    </lineage>
</organism>
<feature type="region of interest" description="Disordered" evidence="1">
    <location>
        <begin position="346"/>
        <end position="379"/>
    </location>
</feature>